<feature type="transmembrane region" description="Helical" evidence="1">
    <location>
        <begin position="74"/>
        <end position="107"/>
    </location>
</feature>
<dbReference type="Pfam" id="PF11911">
    <property type="entry name" value="DUF3429"/>
    <property type="match status" value="1"/>
</dbReference>
<evidence type="ECO:0000313" key="3">
    <source>
        <dbReference type="Proteomes" id="UP000501991"/>
    </source>
</evidence>
<dbReference type="AlphaFoldDB" id="A0A6C1B443"/>
<feature type="transmembrane region" description="Helical" evidence="1">
    <location>
        <begin position="12"/>
        <end position="34"/>
    </location>
</feature>
<dbReference type="Proteomes" id="UP000501991">
    <property type="component" value="Chromosome"/>
</dbReference>
<name>A0A6C1B443_9RHOO</name>
<sequence length="149" mass="16129">MITLNYTGNRLPRALGLAGVLPFIAMGLLSYIPWKHQVDVHAALVSYGAVILAFVGALHWGLAMRLEGTVASRAYFWSVIPALIAWVALMFPTLGGALIVIVGLWTHYVQDNLIIGELNAPAWYLPLRRQLTAGATVGIAIALPALWTL</sequence>
<evidence type="ECO:0000313" key="2">
    <source>
        <dbReference type="EMBL" id="QID18441.1"/>
    </source>
</evidence>
<dbReference type="PANTHER" id="PTHR15887">
    <property type="entry name" value="TRANSMEMBRANE PROTEIN 69"/>
    <property type="match status" value="1"/>
</dbReference>
<keyword evidence="3" id="KW-1185">Reference proteome</keyword>
<dbReference type="PANTHER" id="PTHR15887:SF1">
    <property type="entry name" value="TRANSMEMBRANE PROTEIN 69"/>
    <property type="match status" value="1"/>
</dbReference>
<dbReference type="RefSeq" id="WP_173766099.1">
    <property type="nucleotide sequence ID" value="NZ_CP048836.1"/>
</dbReference>
<dbReference type="InterPro" id="IPR021836">
    <property type="entry name" value="DUF3429"/>
</dbReference>
<feature type="transmembrane region" description="Helical" evidence="1">
    <location>
        <begin position="40"/>
        <end position="62"/>
    </location>
</feature>
<proteinExistence type="predicted"/>
<keyword evidence="1" id="KW-0812">Transmembrane</keyword>
<keyword evidence="1" id="KW-1133">Transmembrane helix</keyword>
<keyword evidence="1" id="KW-0472">Membrane</keyword>
<protein>
    <submittedName>
        <fullName evidence="2">DUF3429 domain-containing protein</fullName>
    </submittedName>
</protein>
<reference evidence="2 3" key="1">
    <citation type="submission" date="2020-02" db="EMBL/GenBank/DDBJ databases">
        <title>Nitrogenibacter mangrovi gen. nov., sp. nov. isolated from mangrove sediment, a denitrifying betaproteobacterium.</title>
        <authorList>
            <person name="Liao H."/>
            <person name="Tian Y."/>
        </authorList>
    </citation>
    <scope>NUCLEOTIDE SEQUENCE [LARGE SCALE GENOMIC DNA]</scope>
    <source>
        <strain evidence="2 3">M9-3-2</strain>
    </source>
</reference>
<evidence type="ECO:0000256" key="1">
    <source>
        <dbReference type="SAM" id="Phobius"/>
    </source>
</evidence>
<dbReference type="EMBL" id="CP048836">
    <property type="protein sequence ID" value="QID18441.1"/>
    <property type="molecule type" value="Genomic_DNA"/>
</dbReference>
<accession>A0A6C1B443</accession>
<dbReference type="KEGG" id="azq:G3580_12855"/>
<organism evidence="2 3">
    <name type="scientific">Nitrogeniibacter mangrovi</name>
    <dbReference type="NCBI Taxonomy" id="2016596"/>
    <lineage>
        <taxon>Bacteria</taxon>
        <taxon>Pseudomonadati</taxon>
        <taxon>Pseudomonadota</taxon>
        <taxon>Betaproteobacteria</taxon>
        <taxon>Rhodocyclales</taxon>
        <taxon>Zoogloeaceae</taxon>
        <taxon>Nitrogeniibacter</taxon>
    </lineage>
</organism>
<gene>
    <name evidence="2" type="ORF">G3580_12855</name>
</gene>